<reference evidence="2" key="1">
    <citation type="submission" date="2024-02" db="EMBL/GenBank/DDBJ databases">
        <authorList>
            <consortium name="ELIXIR-Norway"/>
            <consortium name="Elixir Norway"/>
        </authorList>
    </citation>
    <scope>NUCLEOTIDE SEQUENCE</scope>
</reference>
<gene>
    <name evidence="2" type="ORF">CSSPTR1EN2_LOCUS22995</name>
</gene>
<dbReference type="EMBL" id="OZ019901">
    <property type="protein sequence ID" value="CAK9236595.1"/>
    <property type="molecule type" value="Genomic_DNA"/>
</dbReference>
<protein>
    <submittedName>
        <fullName evidence="2">Uncharacterized protein</fullName>
    </submittedName>
</protein>
<keyword evidence="3" id="KW-1185">Reference proteome</keyword>
<evidence type="ECO:0000313" key="2">
    <source>
        <dbReference type="EMBL" id="CAK9236595.1"/>
    </source>
</evidence>
<feature type="compositionally biased region" description="Basic and acidic residues" evidence="1">
    <location>
        <begin position="25"/>
        <end position="34"/>
    </location>
</feature>
<organism evidence="2 3">
    <name type="scientific">Sphagnum troendelagicum</name>
    <dbReference type="NCBI Taxonomy" id="128251"/>
    <lineage>
        <taxon>Eukaryota</taxon>
        <taxon>Viridiplantae</taxon>
        <taxon>Streptophyta</taxon>
        <taxon>Embryophyta</taxon>
        <taxon>Bryophyta</taxon>
        <taxon>Sphagnophytina</taxon>
        <taxon>Sphagnopsida</taxon>
        <taxon>Sphagnales</taxon>
        <taxon>Sphagnaceae</taxon>
        <taxon>Sphagnum</taxon>
    </lineage>
</organism>
<proteinExistence type="predicted"/>
<feature type="compositionally biased region" description="Basic and acidic residues" evidence="1">
    <location>
        <begin position="1"/>
        <end position="17"/>
    </location>
</feature>
<feature type="region of interest" description="Disordered" evidence="1">
    <location>
        <begin position="1"/>
        <end position="39"/>
    </location>
</feature>
<name>A0ABP0V3T1_9BRYO</name>
<accession>A0ABP0V3T1</accession>
<dbReference type="Proteomes" id="UP001497512">
    <property type="component" value="Chromosome 9"/>
</dbReference>
<sequence>MLEDDRPAIEEKQEESSTKALEMLEDARSEREVSEQEPTVAGLGRTCITVMRFSEFLQGDEFGLISSMVGRYSVAEESPLRDSVKSPLKGGKGEWSITVRFSIPMRDCNMLAT</sequence>
<evidence type="ECO:0000256" key="1">
    <source>
        <dbReference type="SAM" id="MobiDB-lite"/>
    </source>
</evidence>
<evidence type="ECO:0000313" key="3">
    <source>
        <dbReference type="Proteomes" id="UP001497512"/>
    </source>
</evidence>